<organism evidence="1 2">
    <name type="scientific">Lichtheimia corymbifera JMRC:FSU:9682</name>
    <dbReference type="NCBI Taxonomy" id="1263082"/>
    <lineage>
        <taxon>Eukaryota</taxon>
        <taxon>Fungi</taxon>
        <taxon>Fungi incertae sedis</taxon>
        <taxon>Mucoromycota</taxon>
        <taxon>Mucoromycotina</taxon>
        <taxon>Mucoromycetes</taxon>
        <taxon>Mucorales</taxon>
        <taxon>Lichtheimiaceae</taxon>
        <taxon>Lichtheimia</taxon>
    </lineage>
</organism>
<protein>
    <submittedName>
        <fullName evidence="1">Uncharacterized protein</fullName>
    </submittedName>
</protein>
<dbReference type="AlphaFoldDB" id="A0A068S5Y5"/>
<keyword evidence="2" id="KW-1185">Reference proteome</keyword>
<dbReference type="VEuPathDB" id="FungiDB:LCOR_08610.1"/>
<dbReference type="EMBL" id="CBTN010000048">
    <property type="protein sequence ID" value="CDH57699.1"/>
    <property type="molecule type" value="Genomic_DNA"/>
</dbReference>
<accession>A0A068S5Y5</accession>
<gene>
    <name evidence="1" type="ORF">LCOR_08610.1</name>
</gene>
<dbReference type="Proteomes" id="UP000027586">
    <property type="component" value="Unassembled WGS sequence"/>
</dbReference>
<sequence length="93" mass="10358">MERGVYNRPKVLVGAKRTLCASFTIKVASPKIRDVTASQKYFGRPLEFSSTRLVVTLGVFEIGDHDHETSTQGALHPAEHLCSIEDPMFHCKV</sequence>
<proteinExistence type="predicted"/>
<comment type="caution">
    <text evidence="1">The sequence shown here is derived from an EMBL/GenBank/DDBJ whole genome shotgun (WGS) entry which is preliminary data.</text>
</comment>
<evidence type="ECO:0000313" key="2">
    <source>
        <dbReference type="Proteomes" id="UP000027586"/>
    </source>
</evidence>
<evidence type="ECO:0000313" key="1">
    <source>
        <dbReference type="EMBL" id="CDH57699.1"/>
    </source>
</evidence>
<name>A0A068S5Y5_9FUNG</name>
<reference evidence="1" key="1">
    <citation type="submission" date="2013-08" db="EMBL/GenBank/DDBJ databases">
        <title>Gene expansion shapes genome architecture in the human pathogen Lichtheimia corymbifera: an evolutionary genomics analysis in the ancient terrestrial Mucorales (Mucoromycotina).</title>
        <authorList>
            <person name="Schwartze V.U."/>
            <person name="Winter S."/>
            <person name="Shelest E."/>
            <person name="Marcet-Houben M."/>
            <person name="Horn F."/>
            <person name="Wehner S."/>
            <person name="Hoffmann K."/>
            <person name="Riege K."/>
            <person name="Sammeth M."/>
            <person name="Nowrousian M."/>
            <person name="Valiante V."/>
            <person name="Linde J."/>
            <person name="Jacobsen I.D."/>
            <person name="Marz M."/>
            <person name="Brakhage A.A."/>
            <person name="Gabaldon T."/>
            <person name="Bocker S."/>
            <person name="Voigt K."/>
        </authorList>
    </citation>
    <scope>NUCLEOTIDE SEQUENCE [LARGE SCALE GENOMIC DNA]</scope>
    <source>
        <strain evidence="1">FSU 9682</strain>
    </source>
</reference>